<proteinExistence type="inferred from homology"/>
<dbReference type="Proteomes" id="UP000054051">
    <property type="component" value="Unassembled WGS sequence"/>
</dbReference>
<keyword evidence="2 7" id="KW-0441">Lipid A biosynthesis</keyword>
<keyword evidence="1 7" id="KW-0444">Lipid biosynthesis</keyword>
<evidence type="ECO:0000313" key="10">
    <source>
        <dbReference type="Proteomes" id="UP000054051"/>
    </source>
</evidence>
<dbReference type="InterPro" id="IPR018357">
    <property type="entry name" value="Hexapep_transf_CS"/>
</dbReference>
<evidence type="ECO:0000256" key="4">
    <source>
        <dbReference type="ARBA" id="ARBA00022737"/>
    </source>
</evidence>
<feature type="active site" description="Proton acceptor" evidence="7">
    <location>
        <position position="254"/>
    </location>
</feature>
<reference evidence="9 10" key="1">
    <citation type="submission" date="2011-08" db="EMBL/GenBank/DDBJ databases">
        <title>The genome of the obligate endobacterium of an arbuscular mycorrhizal fungus reveals an interphylum network of nutritional interactions.</title>
        <authorList>
            <person name="Ghignone S."/>
            <person name="Salvioli A."/>
            <person name="Anca I."/>
            <person name="Lumini E."/>
            <person name="Ortu G."/>
            <person name="Petiti L."/>
            <person name="Cruveiller S."/>
            <person name="Bianciotto V."/>
            <person name="Piffanelli P."/>
            <person name="Lanfranco L."/>
            <person name="Bonfante P."/>
        </authorList>
    </citation>
    <scope>NUCLEOTIDE SEQUENCE [LARGE SCALE GENOMIC DNA]</scope>
    <source>
        <strain evidence="9 10">BEG34</strain>
    </source>
</reference>
<dbReference type="InterPro" id="IPR001451">
    <property type="entry name" value="Hexapep"/>
</dbReference>
<dbReference type="CDD" id="cd03352">
    <property type="entry name" value="LbH_LpxD"/>
    <property type="match status" value="1"/>
</dbReference>
<evidence type="ECO:0000256" key="2">
    <source>
        <dbReference type="ARBA" id="ARBA00022556"/>
    </source>
</evidence>
<comment type="pathway">
    <text evidence="7">Bacterial outer membrane biogenesis; LPS lipid A biosynthesis.</text>
</comment>
<dbReference type="UniPathway" id="UPA00973"/>
<evidence type="ECO:0000313" key="9">
    <source>
        <dbReference type="EMBL" id="CCD29544.1"/>
    </source>
</evidence>
<gene>
    <name evidence="7 9" type="primary">lpxD</name>
    <name evidence="9" type="ORF">CAGGBEG34_250046</name>
</gene>
<evidence type="ECO:0000256" key="7">
    <source>
        <dbReference type="HAMAP-Rule" id="MF_00523"/>
    </source>
</evidence>
<keyword evidence="6 7" id="KW-0012">Acyltransferase</keyword>
<dbReference type="InterPro" id="IPR020573">
    <property type="entry name" value="UDP_GlcNAc_AcTrfase_non-rep"/>
</dbReference>
<dbReference type="Pfam" id="PF14602">
    <property type="entry name" value="Hexapep_2"/>
    <property type="match status" value="2"/>
</dbReference>
<feature type="domain" description="UDP-3-O-[3-hydroxymyristoyl] glucosamine N-acyltransferase non-repeat region" evidence="8">
    <location>
        <begin position="22"/>
        <end position="91"/>
    </location>
</feature>
<protein>
    <recommendedName>
        <fullName evidence="7">UDP-3-O-acylglucosamine N-acyltransferase</fullName>
        <ecNumber evidence="7">2.3.1.191</ecNumber>
    </recommendedName>
</protein>
<evidence type="ECO:0000259" key="8">
    <source>
        <dbReference type="Pfam" id="PF04613"/>
    </source>
</evidence>
<dbReference type="GO" id="GO:0016020">
    <property type="term" value="C:membrane"/>
    <property type="evidence" value="ECO:0007669"/>
    <property type="project" value="GOC"/>
</dbReference>
<dbReference type="EMBL" id="CAFB01000042">
    <property type="protein sequence ID" value="CCD29544.1"/>
    <property type="molecule type" value="Genomic_DNA"/>
</dbReference>
<comment type="catalytic activity">
    <reaction evidence="7">
        <text>a UDP-3-O-[(3R)-3-hydroxyacyl]-alpha-D-glucosamine + a (3R)-hydroxyacyl-[ACP] = a UDP-2-N,3-O-bis[(3R)-3-hydroxyacyl]-alpha-D-glucosamine + holo-[ACP] + H(+)</text>
        <dbReference type="Rhea" id="RHEA:53836"/>
        <dbReference type="Rhea" id="RHEA-COMP:9685"/>
        <dbReference type="Rhea" id="RHEA-COMP:9945"/>
        <dbReference type="ChEBI" id="CHEBI:15378"/>
        <dbReference type="ChEBI" id="CHEBI:64479"/>
        <dbReference type="ChEBI" id="CHEBI:78827"/>
        <dbReference type="ChEBI" id="CHEBI:137740"/>
        <dbReference type="ChEBI" id="CHEBI:137748"/>
        <dbReference type="EC" id="2.3.1.191"/>
    </reaction>
</comment>
<dbReference type="InterPro" id="IPR011004">
    <property type="entry name" value="Trimer_LpxA-like_sf"/>
</dbReference>
<evidence type="ECO:0000256" key="1">
    <source>
        <dbReference type="ARBA" id="ARBA00022516"/>
    </source>
</evidence>
<dbReference type="Pfam" id="PF00132">
    <property type="entry name" value="Hexapep"/>
    <property type="match status" value="1"/>
</dbReference>
<name>G2J9U7_9BURK</name>
<dbReference type="PROSITE" id="PS00101">
    <property type="entry name" value="HEXAPEP_TRANSFERASES"/>
    <property type="match status" value="2"/>
</dbReference>
<evidence type="ECO:0000256" key="3">
    <source>
        <dbReference type="ARBA" id="ARBA00022679"/>
    </source>
</evidence>
<dbReference type="AlphaFoldDB" id="G2J9U7"/>
<dbReference type="STRING" id="1070319.CAGGBEG34_250046"/>
<dbReference type="RefSeq" id="WP_006682728.1">
    <property type="nucleotide sequence ID" value="NZ_CAFB01000042.1"/>
</dbReference>
<keyword evidence="5 7" id="KW-0443">Lipid metabolism</keyword>
<dbReference type="NCBIfam" id="TIGR01853">
    <property type="entry name" value="lipid_A_lpxD"/>
    <property type="match status" value="1"/>
</dbReference>
<keyword evidence="10" id="KW-1185">Reference proteome</keyword>
<keyword evidence="4 7" id="KW-0677">Repeat</keyword>
<dbReference type="EC" id="2.3.1.191" evidence="7"/>
<dbReference type="GO" id="GO:0009245">
    <property type="term" value="P:lipid A biosynthetic process"/>
    <property type="evidence" value="ECO:0007669"/>
    <property type="project" value="UniProtKB-UniRule"/>
</dbReference>
<dbReference type="SUPFAM" id="SSF51161">
    <property type="entry name" value="Trimeric LpxA-like enzymes"/>
    <property type="match status" value="1"/>
</dbReference>
<dbReference type="GO" id="GO:0103118">
    <property type="term" value="F:UDP-3-O-[(3R)-3-hydroxyacyl]-glucosamine N-acyltransferase activity"/>
    <property type="evidence" value="ECO:0007669"/>
    <property type="project" value="UniProtKB-EC"/>
</dbReference>
<evidence type="ECO:0000256" key="5">
    <source>
        <dbReference type="ARBA" id="ARBA00023098"/>
    </source>
</evidence>
<dbReference type="OrthoDB" id="9784739at2"/>
<organism evidence="9 10">
    <name type="scientific">Candidatus Glomeribacter gigasporarum BEG34</name>
    <dbReference type="NCBI Taxonomy" id="1070319"/>
    <lineage>
        <taxon>Bacteria</taxon>
        <taxon>Pseudomonadati</taxon>
        <taxon>Pseudomonadota</taxon>
        <taxon>Betaproteobacteria</taxon>
        <taxon>Burkholderiales</taxon>
        <taxon>Burkholderiaceae</taxon>
        <taxon>Candidatus Glomeribacter</taxon>
    </lineage>
</organism>
<comment type="function">
    <text evidence="7">Catalyzes the N-acylation of UDP-3-O-acylglucosamine using 3-hydroxyacyl-ACP as the acyl donor. Is involved in the biosynthesis of lipid A, a phosphorylated glycolipid that anchors the lipopolysaccharide to the outer membrane of the cell.</text>
</comment>
<dbReference type="Pfam" id="PF04613">
    <property type="entry name" value="LpxD"/>
    <property type="match status" value="1"/>
</dbReference>
<dbReference type="PANTHER" id="PTHR43378">
    <property type="entry name" value="UDP-3-O-ACYLGLUCOSAMINE N-ACYLTRANSFERASE"/>
    <property type="match status" value="1"/>
</dbReference>
<dbReference type="InterPro" id="IPR007691">
    <property type="entry name" value="LpxD"/>
</dbReference>
<dbReference type="GO" id="GO:0016410">
    <property type="term" value="F:N-acyltransferase activity"/>
    <property type="evidence" value="ECO:0007669"/>
    <property type="project" value="InterPro"/>
</dbReference>
<dbReference type="PANTHER" id="PTHR43378:SF2">
    <property type="entry name" value="UDP-3-O-ACYLGLUCOSAMINE N-ACYLTRANSFERASE 1, MITOCHONDRIAL-RELATED"/>
    <property type="match status" value="1"/>
</dbReference>
<keyword evidence="3 7" id="KW-0808">Transferase</keyword>
<comment type="subunit">
    <text evidence="7">Homotrimer.</text>
</comment>
<comment type="similarity">
    <text evidence="7">Belongs to the transferase hexapeptide repeat family. LpxD subfamily.</text>
</comment>
<dbReference type="Gene3D" id="2.160.10.10">
    <property type="entry name" value="Hexapeptide repeat proteins"/>
    <property type="match status" value="1"/>
</dbReference>
<dbReference type="eggNOG" id="COG1044">
    <property type="taxonomic scope" value="Bacteria"/>
</dbReference>
<dbReference type="Gene3D" id="3.40.1390.10">
    <property type="entry name" value="MurE/MurF, N-terminal domain"/>
    <property type="match status" value="1"/>
</dbReference>
<sequence length="355" mass="37522">MSFTLNQLAQRFSGRIAGDGERQIEGLAPLDGAGPRQLAFLANPKYLTQVVSTRAAAVLITEDYFAKINSKAFCAFFIVPNPYATFARIAQYFAESVDKPPPAGVHPSAFIDPSARLAPSASIGPYTVIEANAVVGERARLDAHVFIGKGATVGEASHLYPHVTVYHGCTLGARVIAHAGAVIGSDGFGFAPDFGDENHPHDRSGEWVKIVQTGAVVIGDDVEIGANTTIDRGTMADTVIERSVKIDNLVQIAHNCRIGAYTVIAGCVGIAGSTTIGRHCMIGGAAGIIGHLILGDRVSVAAKSLVTKSLPKAGFYSSAFPAIPRSDWNRNATLMHKLDTLRARIKQLEATVFSA</sequence>
<dbReference type="HAMAP" id="MF_00523">
    <property type="entry name" value="LpxD"/>
    <property type="match status" value="1"/>
</dbReference>
<evidence type="ECO:0000256" key="6">
    <source>
        <dbReference type="ARBA" id="ARBA00023315"/>
    </source>
</evidence>
<comment type="caution">
    <text evidence="9">The sequence shown here is derived from an EMBL/GenBank/DDBJ whole genome shotgun (WGS) entry which is preliminary data.</text>
</comment>
<accession>G2J9U7</accession>
<dbReference type="NCBIfam" id="NF002060">
    <property type="entry name" value="PRK00892.1"/>
    <property type="match status" value="1"/>
</dbReference>